<evidence type="ECO:0000259" key="2">
    <source>
        <dbReference type="Pfam" id="PF14392"/>
    </source>
</evidence>
<protein>
    <recommendedName>
        <fullName evidence="2">Zinc knuckle CX2CX4HX4C domain-containing protein</fullName>
    </recommendedName>
</protein>
<feature type="domain" description="Zinc knuckle CX2CX4HX4C" evidence="2">
    <location>
        <begin position="32"/>
        <end position="58"/>
    </location>
</feature>
<name>A0AAV2DDB2_9ROSI</name>
<dbReference type="EMBL" id="OZ034815">
    <property type="protein sequence ID" value="CAL1371826.1"/>
    <property type="molecule type" value="Genomic_DNA"/>
</dbReference>
<evidence type="ECO:0000256" key="1">
    <source>
        <dbReference type="SAM" id="MobiDB-lite"/>
    </source>
</evidence>
<dbReference type="Proteomes" id="UP001497516">
    <property type="component" value="Chromosome 2"/>
</dbReference>
<dbReference type="AlphaFoldDB" id="A0AAV2DDB2"/>
<accession>A0AAV2DDB2</accession>
<sequence>MRILVEVDLREQVPTGFDFPFTDEKTWVDYCAVIDFKYERLVELCYFCGRIGHNWPTCWRMDEEWKRTEVTYMSEVYNASLKAGIDSPNRSGNFRNSREGEGSRSSQSVRDRLRSGDYYRQGVECDGAAARVGGVQEGRNSQVPPGFTIRRIDMWSQNREEQENQGRQRGRYREEMGARNLNLELEKTVAAMEGSLLLEEEGFQGSADQIATEVETVETGLTLESAQQVEGEGGSQNVVNLGPTDIYICTSISRRPWRRRWGAG</sequence>
<feature type="region of interest" description="Disordered" evidence="1">
    <location>
        <begin position="88"/>
        <end position="112"/>
    </location>
</feature>
<reference evidence="3 4" key="1">
    <citation type="submission" date="2024-04" db="EMBL/GenBank/DDBJ databases">
        <authorList>
            <person name="Fracassetti M."/>
        </authorList>
    </citation>
    <scope>NUCLEOTIDE SEQUENCE [LARGE SCALE GENOMIC DNA]</scope>
</reference>
<gene>
    <name evidence="3" type="ORF">LTRI10_LOCUS13869</name>
</gene>
<evidence type="ECO:0000313" key="4">
    <source>
        <dbReference type="Proteomes" id="UP001497516"/>
    </source>
</evidence>
<proteinExistence type="predicted"/>
<dbReference type="InterPro" id="IPR025836">
    <property type="entry name" value="Zn_knuckle_CX2CX4HX4C"/>
</dbReference>
<organism evidence="3 4">
    <name type="scientific">Linum trigynum</name>
    <dbReference type="NCBI Taxonomy" id="586398"/>
    <lineage>
        <taxon>Eukaryota</taxon>
        <taxon>Viridiplantae</taxon>
        <taxon>Streptophyta</taxon>
        <taxon>Embryophyta</taxon>
        <taxon>Tracheophyta</taxon>
        <taxon>Spermatophyta</taxon>
        <taxon>Magnoliopsida</taxon>
        <taxon>eudicotyledons</taxon>
        <taxon>Gunneridae</taxon>
        <taxon>Pentapetalae</taxon>
        <taxon>rosids</taxon>
        <taxon>fabids</taxon>
        <taxon>Malpighiales</taxon>
        <taxon>Linaceae</taxon>
        <taxon>Linum</taxon>
    </lineage>
</organism>
<evidence type="ECO:0000313" key="3">
    <source>
        <dbReference type="EMBL" id="CAL1371826.1"/>
    </source>
</evidence>
<dbReference type="Pfam" id="PF14392">
    <property type="entry name" value="zf-CCHC_4"/>
    <property type="match status" value="1"/>
</dbReference>
<keyword evidence="4" id="KW-1185">Reference proteome</keyword>